<dbReference type="InterPro" id="IPR008972">
    <property type="entry name" value="Cupredoxin"/>
</dbReference>
<feature type="signal peptide" evidence="2">
    <location>
        <begin position="1"/>
        <end position="26"/>
    </location>
</feature>
<protein>
    <recommendedName>
        <fullName evidence="7">Phytocyanin domain-containing protein</fullName>
    </recommendedName>
</protein>
<dbReference type="AlphaFoldDB" id="A0A6D2HBT8"/>
<accession>A0A6D2HBT8</accession>
<evidence type="ECO:0000256" key="1">
    <source>
        <dbReference type="SAM" id="MobiDB-lite"/>
    </source>
</evidence>
<evidence type="ECO:0008006" key="7">
    <source>
        <dbReference type="Google" id="ProtNLM"/>
    </source>
</evidence>
<feature type="compositionally biased region" description="Low complexity" evidence="1">
    <location>
        <begin position="120"/>
        <end position="142"/>
    </location>
</feature>
<proteinExistence type="predicted"/>
<dbReference type="EMBL" id="CACVBM020001429">
    <property type="protein sequence ID" value="CAA7049866.1"/>
    <property type="molecule type" value="Genomic_DNA"/>
</dbReference>
<keyword evidence="2" id="KW-0732">Signal</keyword>
<dbReference type="OrthoDB" id="1839683at2759"/>
<reference evidence="3 6" key="1">
    <citation type="submission" date="2020-01" db="EMBL/GenBank/DDBJ databases">
        <authorList>
            <person name="Mishra B."/>
        </authorList>
    </citation>
    <scope>NUCLEOTIDE SEQUENCE [LARGE SCALE GENOMIC DNA]</scope>
</reference>
<evidence type="ECO:0000256" key="2">
    <source>
        <dbReference type="SAM" id="SignalP"/>
    </source>
</evidence>
<organism evidence="3 6">
    <name type="scientific">Microthlaspi erraticum</name>
    <dbReference type="NCBI Taxonomy" id="1685480"/>
    <lineage>
        <taxon>Eukaryota</taxon>
        <taxon>Viridiplantae</taxon>
        <taxon>Streptophyta</taxon>
        <taxon>Embryophyta</taxon>
        <taxon>Tracheophyta</taxon>
        <taxon>Spermatophyta</taxon>
        <taxon>Magnoliopsida</taxon>
        <taxon>eudicotyledons</taxon>
        <taxon>Gunneridae</taxon>
        <taxon>Pentapetalae</taxon>
        <taxon>rosids</taxon>
        <taxon>malvids</taxon>
        <taxon>Brassicales</taxon>
        <taxon>Brassicaceae</taxon>
        <taxon>Coluteocarpeae</taxon>
        <taxon>Microthlaspi</taxon>
    </lineage>
</organism>
<evidence type="ECO:0000313" key="3">
    <source>
        <dbReference type="EMBL" id="CAA7013491.1"/>
    </source>
</evidence>
<dbReference type="PANTHER" id="PTHR34052">
    <property type="entry name" value="GLYCINE-RICH PROTEIN-LIKE"/>
    <property type="match status" value="1"/>
</dbReference>
<feature type="region of interest" description="Disordered" evidence="1">
    <location>
        <begin position="72"/>
        <end position="166"/>
    </location>
</feature>
<evidence type="ECO:0000313" key="5">
    <source>
        <dbReference type="EMBL" id="CAA7049866.1"/>
    </source>
</evidence>
<keyword evidence="6" id="KW-1185">Reference proteome</keyword>
<sequence>MDLSVARKLLLVLVFTACVFSGTADAWSWSWSSGRSGSHWGWGWGSSGSSGSSWGWGWSSHGRGTGWGWGSSSGSNHWRGTGSTHKSHHNHTAPSNHSSGGVGSPHNHTIPSNHSSGTVGSPNNHTSPSNHSSGSVGSPNNHTAPSNHSSGSVGSPYNDTTPIPPNNKRIELNVWQSGFDYKEWAIKHAPFYVNDVVAFKFNNGQKTNKNKTDVYLLPDMRSYKLCDVSGGRKLVPKNREAWSINTGGFTFLLRRRQIYYFVSGDRTGCNHKMKFALFAE</sequence>
<feature type="compositionally biased region" description="Polar residues" evidence="1">
    <location>
        <begin position="143"/>
        <end position="161"/>
    </location>
</feature>
<dbReference type="Gene3D" id="2.60.40.420">
    <property type="entry name" value="Cupredoxins - blue copper proteins"/>
    <property type="match status" value="1"/>
</dbReference>
<dbReference type="EMBL" id="CACVBM020000499">
    <property type="protein sequence ID" value="CAA7019900.1"/>
    <property type="molecule type" value="Genomic_DNA"/>
</dbReference>
<evidence type="ECO:0000313" key="6">
    <source>
        <dbReference type="Proteomes" id="UP000467841"/>
    </source>
</evidence>
<gene>
    <name evidence="5" type="ORF">MERR_LOCUS37101</name>
    <name evidence="4" type="ORF">MERR_LOCUS7135</name>
    <name evidence="3" type="ORF">MERR_LOCUS725</name>
</gene>
<name>A0A6D2HBT8_9BRAS</name>
<feature type="compositionally biased region" description="Polar residues" evidence="1">
    <location>
        <begin position="106"/>
        <end position="119"/>
    </location>
</feature>
<dbReference type="EMBL" id="CACVBM020000044">
    <property type="protein sequence ID" value="CAA7013491.1"/>
    <property type="molecule type" value="Genomic_DNA"/>
</dbReference>
<dbReference type="SUPFAM" id="SSF49503">
    <property type="entry name" value="Cupredoxins"/>
    <property type="match status" value="1"/>
</dbReference>
<feature type="chain" id="PRO_5036173282" description="Phytocyanin domain-containing protein" evidence="2">
    <location>
        <begin position="27"/>
        <end position="280"/>
    </location>
</feature>
<dbReference type="PANTHER" id="PTHR34052:SF5">
    <property type="entry name" value="CUPREDOXIN SUPERFAMILY PROTEIN"/>
    <property type="match status" value="1"/>
</dbReference>
<evidence type="ECO:0000313" key="4">
    <source>
        <dbReference type="EMBL" id="CAA7019900.1"/>
    </source>
</evidence>
<dbReference type="Proteomes" id="UP000467841">
    <property type="component" value="Unassembled WGS sequence"/>
</dbReference>